<proteinExistence type="predicted"/>
<dbReference type="EMBL" id="CM041550">
    <property type="protein sequence ID" value="KAI3355725.1"/>
    <property type="molecule type" value="Genomic_DNA"/>
</dbReference>
<organism evidence="1 2">
    <name type="scientific">Scortum barcoo</name>
    <name type="common">barcoo grunter</name>
    <dbReference type="NCBI Taxonomy" id="214431"/>
    <lineage>
        <taxon>Eukaryota</taxon>
        <taxon>Metazoa</taxon>
        <taxon>Chordata</taxon>
        <taxon>Craniata</taxon>
        <taxon>Vertebrata</taxon>
        <taxon>Euteleostomi</taxon>
        <taxon>Actinopterygii</taxon>
        <taxon>Neopterygii</taxon>
        <taxon>Teleostei</taxon>
        <taxon>Neoteleostei</taxon>
        <taxon>Acanthomorphata</taxon>
        <taxon>Eupercaria</taxon>
        <taxon>Centrarchiformes</taxon>
        <taxon>Terapontoidei</taxon>
        <taxon>Terapontidae</taxon>
        <taxon>Scortum</taxon>
    </lineage>
</organism>
<sequence>MSSSGFGRSSSLLQGRRFYCREWALDKLRRCLDSRSVPGQPSGLLVMGGPGAGKTALCTEAVWPTSKAGLAAGLASRCLASHFCQREDQRSTVLWRFVLGLVEQLRASPLLSPGYEEILASLSVSSALEPLTCQRDPDDTFKRFDYDIVLLQVQLKLQVKDHPQTGVQEHVGRLERKSSSGDKKVHYTPSSAELRVCPARECRCEQMTKAHRDDKARHNPDGAVTQGRPRDHGNGAEHVIHPSHFKPEGQMGLMGQKGLVGLHMRRAERQRSGFPPI</sequence>
<gene>
    <name evidence="1" type="ORF">L3Q82_004314</name>
</gene>
<comment type="caution">
    <text evidence="1">The sequence shown here is derived from an EMBL/GenBank/DDBJ whole genome shotgun (WGS) entry which is preliminary data.</text>
</comment>
<reference evidence="1" key="1">
    <citation type="submission" date="2022-04" db="EMBL/GenBank/DDBJ databases">
        <title>Jade perch genome.</title>
        <authorList>
            <person name="Chao B."/>
        </authorList>
    </citation>
    <scope>NUCLEOTIDE SEQUENCE</scope>
    <source>
        <strain evidence="1">CB-2022</strain>
    </source>
</reference>
<name>A0ACB8VJZ9_9TELE</name>
<evidence type="ECO:0000313" key="1">
    <source>
        <dbReference type="EMBL" id="KAI3355725.1"/>
    </source>
</evidence>
<protein>
    <submittedName>
        <fullName evidence="1">Uncharacterized protein</fullName>
    </submittedName>
</protein>
<keyword evidence="2" id="KW-1185">Reference proteome</keyword>
<accession>A0ACB8VJZ9</accession>
<evidence type="ECO:0000313" key="2">
    <source>
        <dbReference type="Proteomes" id="UP000831701"/>
    </source>
</evidence>
<dbReference type="Proteomes" id="UP000831701">
    <property type="component" value="Chromosome 20"/>
</dbReference>